<feature type="compositionally biased region" description="Basic and acidic residues" evidence="1">
    <location>
        <begin position="111"/>
        <end position="121"/>
    </location>
</feature>
<keyword evidence="3" id="KW-1185">Reference proteome</keyword>
<dbReference type="EMBL" id="JADCUA010000007">
    <property type="protein sequence ID" value="KAH9838592.1"/>
    <property type="molecule type" value="Genomic_DNA"/>
</dbReference>
<evidence type="ECO:0000313" key="2">
    <source>
        <dbReference type="EMBL" id="KAH9838592.1"/>
    </source>
</evidence>
<dbReference type="RefSeq" id="XP_047780507.1">
    <property type="nucleotide sequence ID" value="XM_047927312.1"/>
</dbReference>
<reference evidence="2 3" key="1">
    <citation type="journal article" date="2021" name="Environ. Microbiol.">
        <title>Gene family expansions and transcriptome signatures uncover fungal adaptations to wood decay.</title>
        <authorList>
            <person name="Hage H."/>
            <person name="Miyauchi S."/>
            <person name="Viragh M."/>
            <person name="Drula E."/>
            <person name="Min B."/>
            <person name="Chaduli D."/>
            <person name="Navarro D."/>
            <person name="Favel A."/>
            <person name="Norest M."/>
            <person name="Lesage-Meessen L."/>
            <person name="Balint B."/>
            <person name="Merenyi Z."/>
            <person name="de Eugenio L."/>
            <person name="Morin E."/>
            <person name="Martinez A.T."/>
            <person name="Baldrian P."/>
            <person name="Stursova M."/>
            <person name="Martinez M.J."/>
            <person name="Novotny C."/>
            <person name="Magnuson J.K."/>
            <person name="Spatafora J.W."/>
            <person name="Maurice S."/>
            <person name="Pangilinan J."/>
            <person name="Andreopoulos W."/>
            <person name="LaButti K."/>
            <person name="Hundley H."/>
            <person name="Na H."/>
            <person name="Kuo A."/>
            <person name="Barry K."/>
            <person name="Lipzen A."/>
            <person name="Henrissat B."/>
            <person name="Riley R."/>
            <person name="Ahrendt S."/>
            <person name="Nagy L.G."/>
            <person name="Grigoriev I.V."/>
            <person name="Martin F."/>
            <person name="Rosso M.N."/>
        </authorList>
    </citation>
    <scope>NUCLEOTIDE SEQUENCE [LARGE SCALE GENOMIC DNA]</scope>
    <source>
        <strain evidence="2 3">CIRM-BRFM 1785</strain>
    </source>
</reference>
<organism evidence="2 3">
    <name type="scientific">Rhodofomes roseus</name>
    <dbReference type="NCBI Taxonomy" id="34475"/>
    <lineage>
        <taxon>Eukaryota</taxon>
        <taxon>Fungi</taxon>
        <taxon>Dikarya</taxon>
        <taxon>Basidiomycota</taxon>
        <taxon>Agaricomycotina</taxon>
        <taxon>Agaricomycetes</taxon>
        <taxon>Polyporales</taxon>
        <taxon>Rhodofomes</taxon>
    </lineage>
</organism>
<protein>
    <submittedName>
        <fullName evidence="2">Uncharacterized protein</fullName>
    </submittedName>
</protein>
<dbReference type="Proteomes" id="UP000814176">
    <property type="component" value="Unassembled WGS sequence"/>
</dbReference>
<feature type="compositionally biased region" description="Polar residues" evidence="1">
    <location>
        <begin position="1"/>
        <end position="10"/>
    </location>
</feature>
<feature type="region of interest" description="Disordered" evidence="1">
    <location>
        <begin position="1"/>
        <end position="44"/>
    </location>
</feature>
<accession>A0ABQ8KKB6</accession>
<feature type="region of interest" description="Disordered" evidence="1">
    <location>
        <begin position="111"/>
        <end position="158"/>
    </location>
</feature>
<proteinExistence type="predicted"/>
<comment type="caution">
    <text evidence="2">The sequence shown here is derived from an EMBL/GenBank/DDBJ whole genome shotgun (WGS) entry which is preliminary data.</text>
</comment>
<evidence type="ECO:0000313" key="3">
    <source>
        <dbReference type="Proteomes" id="UP000814176"/>
    </source>
</evidence>
<gene>
    <name evidence="2" type="ORF">C8Q71DRAFT_856529</name>
</gene>
<evidence type="ECO:0000256" key="1">
    <source>
        <dbReference type="SAM" id="MobiDB-lite"/>
    </source>
</evidence>
<dbReference type="GeneID" id="72008044"/>
<name>A0ABQ8KKB6_9APHY</name>
<sequence>MASSQLQQQAKPDVLPSRRSESPGRAGPSTEYHANAGGHATGPQVKEEAIQTEPGILLADLDDDTLIMKAQVVVKKRQIEQLWALIESQKKCIHFADVQVVQLESYAQRRGFDVEAPRRELEDELENEGFGSEGVAHDSSDGDSDHDSEDTVMTNHDA</sequence>
<feature type="compositionally biased region" description="Basic and acidic residues" evidence="1">
    <location>
        <begin position="135"/>
        <end position="145"/>
    </location>
</feature>